<evidence type="ECO:0000256" key="1">
    <source>
        <dbReference type="ARBA" id="ARBA00022801"/>
    </source>
</evidence>
<dbReference type="EMBL" id="SOFF01000010">
    <property type="protein sequence ID" value="TFB93948.1"/>
    <property type="molecule type" value="Genomic_DNA"/>
</dbReference>
<dbReference type="OrthoDB" id="9803828at2"/>
<reference evidence="3 4" key="1">
    <citation type="submission" date="2019-03" db="EMBL/GenBank/DDBJ databases">
        <title>Genomics of glacier-inhabiting Cryobacterium strains.</title>
        <authorList>
            <person name="Liu Q."/>
            <person name="Xin Y.-H."/>
        </authorList>
    </citation>
    <scope>NUCLEOTIDE SEQUENCE [LARGE SCALE GENOMIC DNA]</scope>
    <source>
        <strain evidence="3 4">Hh15</strain>
    </source>
</reference>
<dbReference type="Gene3D" id="3.40.50.1820">
    <property type="entry name" value="alpha/beta hydrolase"/>
    <property type="match status" value="1"/>
</dbReference>
<dbReference type="GO" id="GO:0016787">
    <property type="term" value="F:hydrolase activity"/>
    <property type="evidence" value="ECO:0007669"/>
    <property type="project" value="UniProtKB-KW"/>
</dbReference>
<dbReference type="InterPro" id="IPR013094">
    <property type="entry name" value="AB_hydrolase_3"/>
</dbReference>
<keyword evidence="1 3" id="KW-0378">Hydrolase</keyword>
<dbReference type="InterPro" id="IPR029058">
    <property type="entry name" value="AB_hydrolase_fold"/>
</dbReference>
<comment type="caution">
    <text evidence="3">The sequence shown here is derived from an EMBL/GenBank/DDBJ whole genome shotgun (WGS) entry which is preliminary data.</text>
</comment>
<evidence type="ECO:0000259" key="2">
    <source>
        <dbReference type="Pfam" id="PF07859"/>
    </source>
</evidence>
<dbReference type="Proteomes" id="UP000297654">
    <property type="component" value="Unassembled WGS sequence"/>
</dbReference>
<proteinExistence type="predicted"/>
<sequence length="280" mass="30448">MNTGSTTMRNVRWAKSSVMADDGHRIPLRIYETETAVRKTLVWAHGGSWIRGSLNDWHAACLSVAALCGMRVVSVGYRLAPEWTHPTALHDLLAALDWASSLLDDPGTQLFVGGDSAGGTLAASASLWCRDHGKPLAGQVLAYPPLDPDCRAPSYFKLRPGFPDRVQLQQSWALYRGAAKLPDEERYLTPLNVADLSGVCATAILTGSLDPVADDVRIYAGELRRAGVHATLRIDPTVGHGDFLALSGMRPNPVHAWIASTLKTGFDSTKDTENRRHQNE</sequence>
<dbReference type="PANTHER" id="PTHR48081">
    <property type="entry name" value="AB HYDROLASE SUPERFAMILY PROTEIN C4A8.06C"/>
    <property type="match status" value="1"/>
</dbReference>
<dbReference type="RefSeq" id="WP_092109921.1">
    <property type="nucleotide sequence ID" value="NZ_FOCN01000007.1"/>
</dbReference>
<name>A0A5F0DCE3_9MICO</name>
<dbReference type="SUPFAM" id="SSF53474">
    <property type="entry name" value="alpha/beta-Hydrolases"/>
    <property type="match status" value="1"/>
</dbReference>
<organism evidence="3 4">
    <name type="scientific">Cryobacterium luteum</name>
    <dbReference type="NCBI Taxonomy" id="1424661"/>
    <lineage>
        <taxon>Bacteria</taxon>
        <taxon>Bacillati</taxon>
        <taxon>Actinomycetota</taxon>
        <taxon>Actinomycetes</taxon>
        <taxon>Micrococcales</taxon>
        <taxon>Microbacteriaceae</taxon>
        <taxon>Cryobacterium</taxon>
    </lineage>
</organism>
<dbReference type="InterPro" id="IPR050300">
    <property type="entry name" value="GDXG_lipolytic_enzyme"/>
</dbReference>
<keyword evidence="4" id="KW-1185">Reference proteome</keyword>
<dbReference type="PANTHER" id="PTHR48081:SF8">
    <property type="entry name" value="ALPHA_BETA HYDROLASE FOLD-3 DOMAIN-CONTAINING PROTEIN-RELATED"/>
    <property type="match status" value="1"/>
</dbReference>
<feature type="domain" description="Alpha/beta hydrolase fold-3" evidence="2">
    <location>
        <begin position="41"/>
        <end position="241"/>
    </location>
</feature>
<evidence type="ECO:0000313" key="4">
    <source>
        <dbReference type="Proteomes" id="UP000297654"/>
    </source>
</evidence>
<dbReference type="Pfam" id="PF07859">
    <property type="entry name" value="Abhydrolase_3"/>
    <property type="match status" value="1"/>
</dbReference>
<evidence type="ECO:0000313" key="3">
    <source>
        <dbReference type="EMBL" id="TFB93948.1"/>
    </source>
</evidence>
<accession>A0A5F0DCE3</accession>
<gene>
    <name evidence="3" type="ORF">E3O10_02855</name>
</gene>
<protein>
    <submittedName>
        <fullName evidence="3">Alpha/beta hydrolase</fullName>
    </submittedName>
</protein>
<dbReference type="AlphaFoldDB" id="A0A5F0DCE3"/>